<dbReference type="InterPro" id="IPR028082">
    <property type="entry name" value="Peripla_BP_I"/>
</dbReference>
<dbReference type="GO" id="GO:0000976">
    <property type="term" value="F:transcription cis-regulatory region binding"/>
    <property type="evidence" value="ECO:0007669"/>
    <property type="project" value="TreeGrafter"/>
</dbReference>
<organism evidence="5 6">
    <name type="scientific">Candidatus Sulfuritelmatomonas gaucii</name>
    <dbReference type="NCBI Taxonomy" id="2043161"/>
    <lineage>
        <taxon>Bacteria</taxon>
        <taxon>Pseudomonadati</taxon>
        <taxon>Acidobacteriota</taxon>
        <taxon>Terriglobia</taxon>
        <taxon>Terriglobales</taxon>
        <taxon>Acidobacteriaceae</taxon>
        <taxon>Candidatus Sulfuritelmatomonas</taxon>
    </lineage>
</organism>
<dbReference type="AlphaFoldDB" id="A0A2N9L3I8"/>
<accession>A0A2N9L3I8</accession>
<dbReference type="OrthoDB" id="9796186at2"/>
<evidence type="ECO:0000313" key="5">
    <source>
        <dbReference type="EMBL" id="SPE17848.1"/>
    </source>
</evidence>
<keyword evidence="3" id="KW-0804">Transcription</keyword>
<evidence type="ECO:0000313" key="6">
    <source>
        <dbReference type="Proteomes" id="UP000239735"/>
    </source>
</evidence>
<dbReference type="PROSITE" id="PS50932">
    <property type="entry name" value="HTH_LACI_2"/>
    <property type="match status" value="1"/>
</dbReference>
<evidence type="ECO:0000256" key="3">
    <source>
        <dbReference type="ARBA" id="ARBA00023163"/>
    </source>
</evidence>
<gene>
    <name evidence="5" type="ORF">SBA5_1100028</name>
</gene>
<evidence type="ECO:0000256" key="2">
    <source>
        <dbReference type="ARBA" id="ARBA00023125"/>
    </source>
</evidence>
<protein>
    <submittedName>
        <fullName evidence="5">Transcriptional regulator, lacI family</fullName>
    </submittedName>
</protein>
<evidence type="ECO:0000259" key="4">
    <source>
        <dbReference type="PROSITE" id="PS50932"/>
    </source>
</evidence>
<keyword evidence="1" id="KW-0805">Transcription regulation</keyword>
<dbReference type="PANTHER" id="PTHR30146">
    <property type="entry name" value="LACI-RELATED TRANSCRIPTIONAL REPRESSOR"/>
    <property type="match status" value="1"/>
</dbReference>
<dbReference type="GO" id="GO:0003700">
    <property type="term" value="F:DNA-binding transcription factor activity"/>
    <property type="evidence" value="ECO:0007669"/>
    <property type="project" value="TreeGrafter"/>
</dbReference>
<dbReference type="SMART" id="SM00354">
    <property type="entry name" value="HTH_LACI"/>
    <property type="match status" value="1"/>
</dbReference>
<dbReference type="InterPro" id="IPR046335">
    <property type="entry name" value="LacI/GalR-like_sensor"/>
</dbReference>
<dbReference type="PANTHER" id="PTHR30146:SF109">
    <property type="entry name" value="HTH-TYPE TRANSCRIPTIONAL REGULATOR GALS"/>
    <property type="match status" value="1"/>
</dbReference>
<sequence length="348" mass="38595">MNPALEKESEEAMDILKVARRARVSTATVSRAINRFPGIRPKTLARVQKTIAELNYIPNPNARNLRIGRTRLYGLIVSDVNNPFFPELIDAFEALAGAQGIDVIFTHTNYDRERLRKCMRRMVERGVDGIAVMTSEVDEEVLQQTVKSGVPIVLMNQQKLASVYPNVQVDYTAGFREALDHLLEFGHRDIGFITGPQTLNSARRRQSAFQAALRAHGLHVRSEWIALGDMRVEGGHAAMKTLLACSPRPTAVLAANDLMAVGALQAAGEAKIHVPRDLSLIGFDDIPIANMVHPPLTTIRHPRDEVAARAFAWLQQTQQHKETPTAPALQPHLVIRKTTAVAPERRKA</sequence>
<dbReference type="SUPFAM" id="SSF53822">
    <property type="entry name" value="Periplasmic binding protein-like I"/>
    <property type="match status" value="1"/>
</dbReference>
<evidence type="ECO:0000256" key="1">
    <source>
        <dbReference type="ARBA" id="ARBA00023015"/>
    </source>
</evidence>
<dbReference type="Proteomes" id="UP000239735">
    <property type="component" value="Unassembled WGS sequence"/>
</dbReference>
<dbReference type="CDD" id="cd01392">
    <property type="entry name" value="HTH_LacI"/>
    <property type="match status" value="1"/>
</dbReference>
<feature type="domain" description="HTH lacI-type" evidence="4">
    <location>
        <begin position="18"/>
        <end position="67"/>
    </location>
</feature>
<keyword evidence="2" id="KW-0238">DNA-binding</keyword>
<dbReference type="Gene3D" id="3.40.50.2300">
    <property type="match status" value="2"/>
</dbReference>
<dbReference type="EMBL" id="OKRB01000014">
    <property type="protein sequence ID" value="SPE17848.1"/>
    <property type="molecule type" value="Genomic_DNA"/>
</dbReference>
<dbReference type="SUPFAM" id="SSF47413">
    <property type="entry name" value="lambda repressor-like DNA-binding domains"/>
    <property type="match status" value="1"/>
</dbReference>
<dbReference type="InterPro" id="IPR010982">
    <property type="entry name" value="Lambda_DNA-bd_dom_sf"/>
</dbReference>
<proteinExistence type="predicted"/>
<name>A0A2N9L3I8_9BACT</name>
<dbReference type="InterPro" id="IPR000843">
    <property type="entry name" value="HTH_LacI"/>
</dbReference>
<dbReference type="CDD" id="cd06267">
    <property type="entry name" value="PBP1_LacI_sugar_binding-like"/>
    <property type="match status" value="1"/>
</dbReference>
<reference evidence="6" key="1">
    <citation type="submission" date="2018-02" db="EMBL/GenBank/DDBJ databases">
        <authorList>
            <person name="Hausmann B."/>
        </authorList>
    </citation>
    <scope>NUCLEOTIDE SEQUENCE [LARGE SCALE GENOMIC DNA]</scope>
    <source>
        <strain evidence="6">Peat soil MAG SbA5</strain>
    </source>
</reference>
<dbReference type="Pfam" id="PF13377">
    <property type="entry name" value="Peripla_BP_3"/>
    <property type="match status" value="1"/>
</dbReference>
<dbReference type="Gene3D" id="1.10.260.40">
    <property type="entry name" value="lambda repressor-like DNA-binding domains"/>
    <property type="match status" value="1"/>
</dbReference>
<dbReference type="Pfam" id="PF00356">
    <property type="entry name" value="LacI"/>
    <property type="match status" value="1"/>
</dbReference>